<evidence type="ECO:0000256" key="6">
    <source>
        <dbReference type="ARBA" id="ARBA00066591"/>
    </source>
</evidence>
<accession>A0A1M7YRN6</accession>
<organism evidence="10 11">
    <name type="scientific">Vibrio quintilis</name>
    <dbReference type="NCBI Taxonomy" id="1117707"/>
    <lineage>
        <taxon>Bacteria</taxon>
        <taxon>Pseudomonadati</taxon>
        <taxon>Pseudomonadota</taxon>
        <taxon>Gammaproteobacteria</taxon>
        <taxon>Vibrionales</taxon>
        <taxon>Vibrionaceae</taxon>
        <taxon>Vibrio</taxon>
    </lineage>
</organism>
<dbReference type="SUPFAM" id="SSF55729">
    <property type="entry name" value="Acyl-CoA N-acyltransferases (Nat)"/>
    <property type="match status" value="1"/>
</dbReference>
<dbReference type="InterPro" id="IPR016181">
    <property type="entry name" value="Acyl_CoA_acyltransferase"/>
</dbReference>
<dbReference type="PANTHER" id="PTHR40599">
    <property type="entry name" value="[CITRATE [PRO-3S]-LYASE] LIGASE"/>
    <property type="match status" value="1"/>
</dbReference>
<dbReference type="GO" id="GO:0016829">
    <property type="term" value="F:lyase activity"/>
    <property type="evidence" value="ECO:0007669"/>
    <property type="project" value="UniProtKB-KW"/>
</dbReference>
<dbReference type="Gene3D" id="3.40.630.30">
    <property type="match status" value="1"/>
</dbReference>
<dbReference type="PROSITE" id="PS51186">
    <property type="entry name" value="GNAT"/>
    <property type="match status" value="1"/>
</dbReference>
<dbReference type="SUPFAM" id="SSF52374">
    <property type="entry name" value="Nucleotidylyl transferase"/>
    <property type="match status" value="1"/>
</dbReference>
<dbReference type="InterPro" id="IPR000182">
    <property type="entry name" value="GNAT_dom"/>
</dbReference>
<protein>
    <recommendedName>
        <fullName evidence="7 8">[Citrate [pro-3S]-lyase] ligase</fullName>
        <ecNumber evidence="6 8">6.2.1.22</ecNumber>
    </recommendedName>
</protein>
<keyword evidence="2 8" id="KW-0547">Nucleotide-binding</keyword>
<dbReference type="EC" id="6.2.1.22" evidence="6 8"/>
<dbReference type="GO" id="GO:0005524">
    <property type="term" value="F:ATP binding"/>
    <property type="evidence" value="ECO:0007669"/>
    <property type="project" value="UniProtKB-UniRule"/>
</dbReference>
<dbReference type="RefSeq" id="WP_073580087.1">
    <property type="nucleotide sequence ID" value="NZ_AP024897.1"/>
</dbReference>
<dbReference type="InterPro" id="IPR014729">
    <property type="entry name" value="Rossmann-like_a/b/a_fold"/>
</dbReference>
<evidence type="ECO:0000256" key="1">
    <source>
        <dbReference type="ARBA" id="ARBA00022598"/>
    </source>
</evidence>
<evidence type="ECO:0000256" key="7">
    <source>
        <dbReference type="ARBA" id="ARBA00068968"/>
    </source>
</evidence>
<dbReference type="GO" id="GO:0008771">
    <property type="term" value="F:[citrate (pro-3S)-lyase] ligase activity"/>
    <property type="evidence" value="ECO:0007669"/>
    <property type="project" value="UniProtKB-EC"/>
</dbReference>
<dbReference type="InterPro" id="IPR004821">
    <property type="entry name" value="Cyt_trans-like"/>
</dbReference>
<comment type="catalytic activity">
    <reaction evidence="4 8">
        <text>holo-[citrate lyase ACP] + acetate + ATP = acetyl-[citrate lyase ACP] + AMP + diphosphate</text>
        <dbReference type="Rhea" id="RHEA:23788"/>
        <dbReference type="Rhea" id="RHEA-COMP:10158"/>
        <dbReference type="Rhea" id="RHEA-COMP:13710"/>
        <dbReference type="ChEBI" id="CHEBI:30089"/>
        <dbReference type="ChEBI" id="CHEBI:30616"/>
        <dbReference type="ChEBI" id="CHEBI:33019"/>
        <dbReference type="ChEBI" id="CHEBI:82683"/>
        <dbReference type="ChEBI" id="CHEBI:137976"/>
        <dbReference type="ChEBI" id="CHEBI:456215"/>
        <dbReference type="EC" id="6.2.1.22"/>
    </reaction>
</comment>
<evidence type="ECO:0000256" key="2">
    <source>
        <dbReference type="ARBA" id="ARBA00022741"/>
    </source>
</evidence>
<dbReference type="Pfam" id="PF08218">
    <property type="entry name" value="Citrate_ly_lig"/>
    <property type="match status" value="1"/>
</dbReference>
<evidence type="ECO:0000256" key="4">
    <source>
        <dbReference type="ARBA" id="ARBA00051405"/>
    </source>
</evidence>
<evidence type="ECO:0000256" key="8">
    <source>
        <dbReference type="PIRNR" id="PIRNR005751"/>
    </source>
</evidence>
<dbReference type="SMART" id="SM00764">
    <property type="entry name" value="Citrate_ly_lig"/>
    <property type="match status" value="1"/>
</dbReference>
<dbReference type="OrthoDB" id="9779753at2"/>
<dbReference type="STRING" id="1117707.VQ7734_00905"/>
<keyword evidence="11" id="KW-1185">Reference proteome</keyword>
<dbReference type="InterPro" id="IPR005216">
    <property type="entry name" value="Citrate_lyase_ligase"/>
</dbReference>
<dbReference type="EMBL" id="FRFG01000012">
    <property type="protein sequence ID" value="SHO55186.1"/>
    <property type="molecule type" value="Genomic_DNA"/>
</dbReference>
<evidence type="ECO:0000256" key="5">
    <source>
        <dbReference type="ARBA" id="ARBA00058086"/>
    </source>
</evidence>
<gene>
    <name evidence="10" type="primary">citC</name>
    <name evidence="10" type="ORF">VQ7734_00905</name>
</gene>
<feature type="domain" description="N-acetyltransferase" evidence="9">
    <location>
        <begin position="18"/>
        <end position="145"/>
    </location>
</feature>
<evidence type="ECO:0000259" key="9">
    <source>
        <dbReference type="PROSITE" id="PS51186"/>
    </source>
</evidence>
<dbReference type="PIRSF" id="PIRSF005751">
    <property type="entry name" value="Acet_citr_lig"/>
    <property type="match status" value="1"/>
</dbReference>
<dbReference type="AlphaFoldDB" id="A0A1M7YRN6"/>
<comment type="function">
    <text evidence="5 8">Acetylation of prosthetic group (2-(5''-phosphoribosyl)-3'-dephosphocoenzyme-A) of the gamma subunit of citrate lyase.</text>
</comment>
<keyword evidence="1 8" id="KW-0436">Ligase</keyword>
<name>A0A1M7YRN6_9VIBR</name>
<dbReference type="PANTHER" id="PTHR40599:SF1">
    <property type="entry name" value="[CITRATE [PRO-3S]-LYASE] LIGASE"/>
    <property type="match status" value="1"/>
</dbReference>
<dbReference type="NCBIfam" id="TIGR00125">
    <property type="entry name" value="cyt_tran_rel"/>
    <property type="match status" value="1"/>
</dbReference>
<evidence type="ECO:0000313" key="10">
    <source>
        <dbReference type="EMBL" id="SHO55186.1"/>
    </source>
</evidence>
<dbReference type="NCBIfam" id="TIGR00124">
    <property type="entry name" value="cit_ly_ligase"/>
    <property type="match status" value="1"/>
</dbReference>
<keyword evidence="3 8" id="KW-0067">ATP-binding</keyword>
<keyword evidence="10" id="KW-0456">Lyase</keyword>
<dbReference type="Proteomes" id="UP000184600">
    <property type="component" value="Unassembled WGS sequence"/>
</dbReference>
<dbReference type="Gene3D" id="3.40.50.620">
    <property type="entry name" value="HUPs"/>
    <property type="match status" value="1"/>
</dbReference>
<dbReference type="FunFam" id="3.40.50.620:FF:000071">
    <property type="entry name" value="[Citrate [pro-3S]-lyase] ligase"/>
    <property type="match status" value="1"/>
</dbReference>
<reference evidence="11" key="1">
    <citation type="submission" date="2016-12" db="EMBL/GenBank/DDBJ databases">
        <authorList>
            <person name="Rodrigo-Torres L."/>
            <person name="Arahal R.D."/>
            <person name="Lucena T."/>
        </authorList>
    </citation>
    <scope>NUCLEOTIDE SEQUENCE [LARGE SCALE GENOMIC DNA]</scope>
</reference>
<dbReference type="InterPro" id="IPR013166">
    <property type="entry name" value="Citrate_lyase_ligase_C"/>
</dbReference>
<dbReference type="CDD" id="cd02169">
    <property type="entry name" value="Citrate_lyase_ligase"/>
    <property type="match status" value="1"/>
</dbReference>
<dbReference type="GO" id="GO:0016747">
    <property type="term" value="F:acyltransferase activity, transferring groups other than amino-acyl groups"/>
    <property type="evidence" value="ECO:0007669"/>
    <property type="project" value="InterPro"/>
</dbReference>
<proteinExistence type="predicted"/>
<sequence length="366" mass="41455">MPDLVLSRVNNRQQDKLSEIADFLGGFDLLIDKDVEYFVVAYSRNTFDSRDIAYSGASADAKDKIVACGGIAGNILKSIAISPELHGTGFSLTLMTELTSLAYEMGRYHLFLFTKPQNVKLFRQSGFFPVERADDKLVLLENSQCNLKNYCRKLNQKKVNGNKIGSIVMNANPFTLGHQYLIEQAASDCDWLHLFVVKEECEFSYSDRFEMIKQGTSHIPNITIHPGSNYIISKATFPTYFIKSQGLIDFCYTAIDLQIYRKYIAPALGVTHRYVGTEPECVVTRHYNQQMKHWLTCTEISAPQIDVVELLRRSVNDQPISASTVRKLLKAGDDDGLASFLPRTSIDYIREHLPQKIHRRDTFVAA</sequence>
<evidence type="ECO:0000256" key="3">
    <source>
        <dbReference type="ARBA" id="ARBA00022840"/>
    </source>
</evidence>
<evidence type="ECO:0000313" key="11">
    <source>
        <dbReference type="Proteomes" id="UP000184600"/>
    </source>
</evidence>